<dbReference type="PANTHER" id="PTHR43464">
    <property type="entry name" value="METHYLTRANSFERASE"/>
    <property type="match status" value="1"/>
</dbReference>
<keyword evidence="1 6" id="KW-0489">Methyltransferase</keyword>
<proteinExistence type="predicted"/>
<dbReference type="CDD" id="cd02440">
    <property type="entry name" value="AdoMet_MTases"/>
    <property type="match status" value="1"/>
</dbReference>
<dbReference type="AlphaFoldDB" id="A0A7I7W5L3"/>
<protein>
    <submittedName>
        <fullName evidence="5 6">Transferase</fullName>
    </submittedName>
</protein>
<dbReference type="Pfam" id="PF13649">
    <property type="entry name" value="Methyltransf_25"/>
    <property type="match status" value="1"/>
</dbReference>
<reference evidence="6 7" key="1">
    <citation type="submission" date="2016-12" db="EMBL/GenBank/DDBJ databases">
        <title>The new phylogeny of genus Mycobacterium.</title>
        <authorList>
            <person name="Tortoli E."/>
            <person name="Trovato A."/>
            <person name="Cirillo D.M."/>
        </authorList>
    </citation>
    <scope>NUCLEOTIDE SEQUENCE [LARGE SCALE GENOMIC DNA]</scope>
    <source>
        <strain evidence="6 7">DSM 44624</strain>
    </source>
</reference>
<evidence type="ECO:0000259" key="4">
    <source>
        <dbReference type="Pfam" id="PF13649"/>
    </source>
</evidence>
<dbReference type="GO" id="GO:0008168">
    <property type="term" value="F:methyltransferase activity"/>
    <property type="evidence" value="ECO:0007669"/>
    <property type="project" value="UniProtKB-KW"/>
</dbReference>
<gene>
    <name evidence="6" type="ORF">BST20_10010</name>
    <name evidence="5" type="ORF">MBRA_24220</name>
</gene>
<sequence length="206" mass="22108">MASRHLLFRVFYALGFTPWDGHPLSTKLRDLVEATDTPPGSALDVGCGTGDTSIYLAQHGWQVTGADFTPKALDKARAKARAADATVNFVHADVTHLRQTGITGPFDLVVDNGCFHGMSAHDRDLYVQEITAAASAGARLLMIAFKPGGGPGPAGVDQTEIERRFTPAWALLSADDEPQWTPQGGIAGRFAARFKARSYVLQRQAS</sequence>
<dbReference type="InterPro" id="IPR029063">
    <property type="entry name" value="SAM-dependent_MTases_sf"/>
</dbReference>
<accession>A0A7I7W5L3</accession>
<dbReference type="InterPro" id="IPR041698">
    <property type="entry name" value="Methyltransf_25"/>
</dbReference>
<evidence type="ECO:0000313" key="5">
    <source>
        <dbReference type="EMBL" id="BBZ12227.1"/>
    </source>
</evidence>
<keyword evidence="2 5" id="KW-0808">Transferase</keyword>
<feature type="domain" description="Methyltransferase" evidence="4">
    <location>
        <begin position="43"/>
        <end position="133"/>
    </location>
</feature>
<dbReference type="Proteomes" id="UP000192441">
    <property type="component" value="Unassembled WGS sequence"/>
</dbReference>
<evidence type="ECO:0000256" key="3">
    <source>
        <dbReference type="ARBA" id="ARBA00022691"/>
    </source>
</evidence>
<evidence type="ECO:0000256" key="1">
    <source>
        <dbReference type="ARBA" id="ARBA00022603"/>
    </source>
</evidence>
<dbReference type="EMBL" id="AP022606">
    <property type="protein sequence ID" value="BBZ12227.1"/>
    <property type="molecule type" value="Genomic_DNA"/>
</dbReference>
<dbReference type="OrthoDB" id="9786503at2"/>
<dbReference type="EMBL" id="MVHM01000004">
    <property type="protein sequence ID" value="ORA38880.1"/>
    <property type="molecule type" value="Genomic_DNA"/>
</dbReference>
<evidence type="ECO:0000256" key="2">
    <source>
        <dbReference type="ARBA" id="ARBA00022679"/>
    </source>
</evidence>
<evidence type="ECO:0000313" key="7">
    <source>
        <dbReference type="Proteomes" id="UP000192441"/>
    </source>
</evidence>
<dbReference type="GO" id="GO:0032259">
    <property type="term" value="P:methylation"/>
    <property type="evidence" value="ECO:0007669"/>
    <property type="project" value="UniProtKB-KW"/>
</dbReference>
<reference evidence="5 8" key="2">
    <citation type="journal article" date="2019" name="Emerg. Microbes Infect.">
        <title>Comprehensive subspecies identification of 175 nontuberculous mycobacteria species based on 7547 genomic profiles.</title>
        <authorList>
            <person name="Matsumoto Y."/>
            <person name="Kinjo T."/>
            <person name="Motooka D."/>
            <person name="Nabeya D."/>
            <person name="Jung N."/>
            <person name="Uechi K."/>
            <person name="Horii T."/>
            <person name="Iida T."/>
            <person name="Fujita J."/>
            <person name="Nakamura S."/>
        </authorList>
    </citation>
    <scope>NUCLEOTIDE SEQUENCE [LARGE SCALE GENOMIC DNA]</scope>
    <source>
        <strain evidence="5 8">JCM 12687</strain>
    </source>
</reference>
<name>A0A7I7W5L3_9MYCO</name>
<reference evidence="5" key="3">
    <citation type="submission" date="2020-02" db="EMBL/GenBank/DDBJ databases">
        <authorList>
            <person name="Matsumoto Y."/>
            <person name="Kinjo T."/>
            <person name="Motooka D."/>
            <person name="Nabeya D."/>
            <person name="Jung N."/>
            <person name="Uechi K."/>
            <person name="Horii T."/>
            <person name="Iida T."/>
            <person name="Fujita J."/>
            <person name="Nakamura S."/>
        </authorList>
    </citation>
    <scope>NUCLEOTIDE SEQUENCE</scope>
    <source>
        <strain evidence="5">JCM 12687</strain>
    </source>
</reference>
<keyword evidence="3" id="KW-0949">S-adenosyl-L-methionine</keyword>
<dbReference type="SUPFAM" id="SSF53335">
    <property type="entry name" value="S-adenosyl-L-methionine-dependent methyltransferases"/>
    <property type="match status" value="1"/>
</dbReference>
<dbReference type="PANTHER" id="PTHR43464:SF19">
    <property type="entry name" value="UBIQUINONE BIOSYNTHESIS O-METHYLTRANSFERASE, MITOCHONDRIAL"/>
    <property type="match status" value="1"/>
</dbReference>
<evidence type="ECO:0000313" key="8">
    <source>
        <dbReference type="Proteomes" id="UP000467379"/>
    </source>
</evidence>
<dbReference type="RefSeq" id="WP_083131304.1">
    <property type="nucleotide sequence ID" value="NZ_AP022606.1"/>
</dbReference>
<keyword evidence="8" id="KW-1185">Reference proteome</keyword>
<dbReference type="Gene3D" id="3.40.50.150">
    <property type="entry name" value="Vaccinia Virus protein VP39"/>
    <property type="match status" value="1"/>
</dbReference>
<organism evidence="6 7">
    <name type="scientific">Mycobacterium branderi</name>
    <dbReference type="NCBI Taxonomy" id="43348"/>
    <lineage>
        <taxon>Bacteria</taxon>
        <taxon>Bacillati</taxon>
        <taxon>Actinomycetota</taxon>
        <taxon>Actinomycetes</taxon>
        <taxon>Mycobacteriales</taxon>
        <taxon>Mycobacteriaceae</taxon>
        <taxon>Mycobacterium</taxon>
    </lineage>
</organism>
<dbReference type="Proteomes" id="UP000467379">
    <property type="component" value="Chromosome"/>
</dbReference>
<evidence type="ECO:0000313" key="6">
    <source>
        <dbReference type="EMBL" id="ORA38880.1"/>
    </source>
</evidence>